<accession>A0A0B7FKB5</accession>
<keyword evidence="6" id="KW-1185">Reference proteome</keyword>
<gene>
    <name evidence="5" type="ORF">RSOLAG1IB_02103</name>
</gene>
<keyword evidence="2" id="KW-0539">Nucleus</keyword>
<evidence type="ECO:0000259" key="4">
    <source>
        <dbReference type="PROSITE" id="PS50048"/>
    </source>
</evidence>
<dbReference type="PANTHER" id="PTHR37534:SF46">
    <property type="entry name" value="ZN(II)2CYS6 TRANSCRIPTION FACTOR (EUROFUNG)"/>
    <property type="match status" value="1"/>
</dbReference>
<dbReference type="SMART" id="SM00066">
    <property type="entry name" value="GAL4"/>
    <property type="match status" value="1"/>
</dbReference>
<dbReference type="InterPro" id="IPR021858">
    <property type="entry name" value="Fun_TF"/>
</dbReference>
<dbReference type="GO" id="GO:0000981">
    <property type="term" value="F:DNA-binding transcription factor activity, RNA polymerase II-specific"/>
    <property type="evidence" value="ECO:0007669"/>
    <property type="project" value="InterPro"/>
</dbReference>
<feature type="region of interest" description="Disordered" evidence="3">
    <location>
        <begin position="72"/>
        <end position="108"/>
    </location>
</feature>
<dbReference type="CDD" id="cd00067">
    <property type="entry name" value="GAL4"/>
    <property type="match status" value="1"/>
</dbReference>
<feature type="domain" description="Zn(2)-C6 fungal-type" evidence="4">
    <location>
        <begin position="15"/>
        <end position="43"/>
    </location>
</feature>
<dbReference type="Gene3D" id="4.10.240.10">
    <property type="entry name" value="Zn(2)-C6 fungal-type DNA-binding domain"/>
    <property type="match status" value="1"/>
</dbReference>
<feature type="compositionally biased region" description="Polar residues" evidence="3">
    <location>
        <begin position="97"/>
        <end position="108"/>
    </location>
</feature>
<organism evidence="5 6">
    <name type="scientific">Thanatephorus cucumeris (strain AG1-IB / isolate 7/3/14)</name>
    <name type="common">Lettuce bottom rot fungus</name>
    <name type="synonym">Rhizoctonia solani</name>
    <dbReference type="NCBI Taxonomy" id="1108050"/>
    <lineage>
        <taxon>Eukaryota</taxon>
        <taxon>Fungi</taxon>
        <taxon>Dikarya</taxon>
        <taxon>Basidiomycota</taxon>
        <taxon>Agaricomycotina</taxon>
        <taxon>Agaricomycetes</taxon>
        <taxon>Cantharellales</taxon>
        <taxon>Ceratobasidiaceae</taxon>
        <taxon>Rhizoctonia</taxon>
        <taxon>Rhizoctonia solani AG-1</taxon>
    </lineage>
</organism>
<evidence type="ECO:0000256" key="1">
    <source>
        <dbReference type="ARBA" id="ARBA00004123"/>
    </source>
</evidence>
<dbReference type="PANTHER" id="PTHR37534">
    <property type="entry name" value="TRANSCRIPTIONAL ACTIVATOR PROTEIN UGA3"/>
    <property type="match status" value="1"/>
</dbReference>
<feature type="compositionally biased region" description="Basic and acidic residues" evidence="3">
    <location>
        <begin position="87"/>
        <end position="96"/>
    </location>
</feature>
<dbReference type="PROSITE" id="PS50048">
    <property type="entry name" value="ZN2_CY6_FUNGAL_2"/>
    <property type="match status" value="1"/>
</dbReference>
<dbReference type="SUPFAM" id="SSF57701">
    <property type="entry name" value="Zn2/Cys6 DNA-binding domain"/>
    <property type="match status" value="1"/>
</dbReference>
<dbReference type="EMBL" id="LN679102">
    <property type="protein sequence ID" value="CEL57364.1"/>
    <property type="molecule type" value="Genomic_DNA"/>
</dbReference>
<name>A0A0B7FKB5_THACB</name>
<dbReference type="GO" id="GO:0008270">
    <property type="term" value="F:zinc ion binding"/>
    <property type="evidence" value="ECO:0007669"/>
    <property type="project" value="InterPro"/>
</dbReference>
<dbReference type="STRING" id="1108050.A0A0B7FKB5"/>
<dbReference type="InterPro" id="IPR001138">
    <property type="entry name" value="Zn2Cys6_DnaBD"/>
</dbReference>
<dbReference type="AlphaFoldDB" id="A0A0B7FKB5"/>
<dbReference type="Pfam" id="PF11951">
    <property type="entry name" value="Fungal_trans_2"/>
    <property type="match status" value="1"/>
</dbReference>
<dbReference type="InterPro" id="IPR036864">
    <property type="entry name" value="Zn2-C6_fun-type_DNA-bd_sf"/>
</dbReference>
<evidence type="ECO:0000313" key="5">
    <source>
        <dbReference type="EMBL" id="CEL57364.1"/>
    </source>
</evidence>
<comment type="subcellular location">
    <subcellularLocation>
        <location evidence="1">Nucleus</location>
    </subcellularLocation>
</comment>
<reference evidence="5 6" key="1">
    <citation type="submission" date="2014-11" db="EMBL/GenBank/DDBJ databases">
        <authorList>
            <person name="Wibberg Daniel"/>
        </authorList>
    </citation>
    <scope>NUCLEOTIDE SEQUENCE [LARGE SCALE GENOMIC DNA]</scope>
    <source>
        <strain evidence="5">Rhizoctonia solani AG1-IB 7/3/14</strain>
    </source>
</reference>
<dbReference type="Proteomes" id="UP000059188">
    <property type="component" value="Unassembled WGS sequence"/>
</dbReference>
<protein>
    <submittedName>
        <fullName evidence="5">C6 transcription factor</fullName>
    </submittedName>
</protein>
<dbReference type="GO" id="GO:0005634">
    <property type="term" value="C:nucleus"/>
    <property type="evidence" value="ECO:0007669"/>
    <property type="project" value="UniProtKB-SubCell"/>
</dbReference>
<evidence type="ECO:0000256" key="3">
    <source>
        <dbReference type="SAM" id="MobiDB-lite"/>
    </source>
</evidence>
<evidence type="ECO:0000256" key="2">
    <source>
        <dbReference type="ARBA" id="ARBA00023242"/>
    </source>
</evidence>
<dbReference type="Pfam" id="PF00172">
    <property type="entry name" value="Zn_clus"/>
    <property type="match status" value="1"/>
</dbReference>
<evidence type="ECO:0000313" key="6">
    <source>
        <dbReference type="Proteomes" id="UP000059188"/>
    </source>
</evidence>
<sequence length="543" mass="61988">MSTRIKLTTGPKGVSCLTCKYRHKKCDQRRPVCDRCTQGGYKCLGYEHNKPKGYSYDRPLLSYHPNSSISGSVYGLPGSPRPSLSPRSEDGTRSDESLTTNVTTTSKIPTTDSSLKVREMPLSTTPSLLQDPKHKLSGMRLYCHFIRCVCGTRSSRCSGVCDFVLVMYFTPREEEIKTLRGLWAWRISTCEFSRQIMLIDARIHDSVIEGNHSMHTYGFTRWIDGFENAVRKRLEEPLTGYEFQDRINDMLEMLLVKSRYLATATTYSLFCRFVPNFLQIVYSDPALWPAQHNLTLVSMAHILACPRYGPARYMVVDVMGSMVYGLPQLVYYNTHIELFHPEPHPVERFGCFPGGFMVLLAKINACRDQTSTEGWQSIEQQLVSWESRPQCVPKGLESWKLVAWLALQEAWRHTLLIYLYLSYKAVCGTSTDDPRIRTSSKQVFQLMGVIRRQDPPVANVHVLCQYLIVGICSRTEKQRRLVRERLGCAAETRMWLLRAPEVVSVLDHLWLGAGMAGQPVTWGDYAQSRRTMLPLFNQADTTI</sequence>
<proteinExistence type="predicted"/>
<dbReference type="PROSITE" id="PS00463">
    <property type="entry name" value="ZN2_CY6_FUNGAL_1"/>
    <property type="match status" value="1"/>
</dbReference>
<feature type="compositionally biased region" description="Low complexity" evidence="3">
    <location>
        <begin position="75"/>
        <end position="86"/>
    </location>
</feature>